<reference evidence="2" key="1">
    <citation type="submission" date="2018-06" db="EMBL/GenBank/DDBJ databases">
        <authorList>
            <person name="Martinez Ocampo F."/>
            <person name="Quiroz Castaneda R.E."/>
            <person name="Rojas Lopez X."/>
        </authorList>
    </citation>
    <scope>NUCLEOTIDE SEQUENCE [LARGE SCALE GENOMIC DNA]</scope>
    <source>
        <strain evidence="2">INIFAP02</strain>
    </source>
</reference>
<dbReference type="EMBL" id="QKVO01000006">
    <property type="protein sequence ID" value="RAO95006.1"/>
    <property type="molecule type" value="Genomic_DNA"/>
</dbReference>
<dbReference type="Proteomes" id="UP000249762">
    <property type="component" value="Unassembled WGS sequence"/>
</dbReference>
<dbReference type="PROSITE" id="PS51257">
    <property type="entry name" value="PROKAR_LIPOPROTEIN"/>
    <property type="match status" value="1"/>
</dbReference>
<evidence type="ECO:0000313" key="1">
    <source>
        <dbReference type="EMBL" id="RAO95006.1"/>
    </source>
</evidence>
<accession>A0A328PPF0</accession>
<dbReference type="RefSeq" id="WP_112665425.1">
    <property type="nucleotide sequence ID" value="NZ_QKVO01000006.1"/>
</dbReference>
<proteinExistence type="predicted"/>
<sequence>MFLSKLLIGGVLFVGCGIPVTYELLKGNGNEPKELVLKKVDEVTRPILSCKGKNSHIELSLSYKKGEGDKDELYLRGFNRRNNTPINLEETIGRNKKWRLTIFGTGTTQIGMLDGRMDGSYEDENIECNQDVFEVIKWTYPNGDKRLQSWEEPITKIQLTLDNCKMEQDKKECDIKISEEAGLAWKPNFKSKVTFLT</sequence>
<name>A0A328PPF0_9MOLU</name>
<evidence type="ECO:0000313" key="2">
    <source>
        <dbReference type="Proteomes" id="UP000249762"/>
    </source>
</evidence>
<evidence type="ECO:0008006" key="3">
    <source>
        <dbReference type="Google" id="ProtNLM"/>
    </source>
</evidence>
<dbReference type="AlphaFoldDB" id="A0A328PPF0"/>
<protein>
    <recommendedName>
        <fullName evidence="3">Lipoprotein</fullName>
    </recommendedName>
</protein>
<organism evidence="1 2">
    <name type="scientific">Mycoplasma wenyonii</name>
    <dbReference type="NCBI Taxonomy" id="65123"/>
    <lineage>
        <taxon>Bacteria</taxon>
        <taxon>Bacillati</taxon>
        <taxon>Mycoplasmatota</taxon>
        <taxon>Mollicutes</taxon>
        <taxon>Mycoplasmataceae</taxon>
        <taxon>Mycoplasma</taxon>
    </lineage>
</organism>
<comment type="caution">
    <text evidence="1">The sequence shown here is derived from an EMBL/GenBank/DDBJ whole genome shotgun (WGS) entry which is preliminary data.</text>
</comment>
<gene>
    <name evidence="1" type="ORF">DNK47_01845</name>
</gene>
<keyword evidence="2" id="KW-1185">Reference proteome</keyword>
<dbReference type="OrthoDB" id="402348at2"/>